<accession>A0ABV6ZPD0</accession>
<comment type="caution">
    <text evidence="2">The sequence shown here is derived from an EMBL/GenBank/DDBJ whole genome shotgun (WGS) entry which is preliminary data.</text>
</comment>
<name>A0ABV6ZPD0_9HYPH</name>
<gene>
    <name evidence="2" type="ORF">ACETRX_30765</name>
</gene>
<dbReference type="RefSeq" id="WP_394314828.1">
    <property type="nucleotide sequence ID" value="NZ_JBHGPK010000026.1"/>
</dbReference>
<evidence type="ECO:0000259" key="1">
    <source>
        <dbReference type="Pfam" id="PF10074"/>
    </source>
</evidence>
<protein>
    <submittedName>
        <fullName evidence="2">DUF2285 domain-containing protein</fullName>
    </submittedName>
</protein>
<dbReference type="EMBL" id="JBHGPK010000026">
    <property type="protein sequence ID" value="MFC2254049.1"/>
    <property type="molecule type" value="Genomic_DNA"/>
</dbReference>
<feature type="domain" description="T6SS Transcription factor RovC-like DNA binding" evidence="1">
    <location>
        <begin position="38"/>
        <end position="140"/>
    </location>
</feature>
<dbReference type="Pfam" id="PF10074">
    <property type="entry name" value="RovC_DNA-bd"/>
    <property type="match status" value="1"/>
</dbReference>
<dbReference type="InterPro" id="IPR018754">
    <property type="entry name" value="RovC-like_DNA-bd"/>
</dbReference>
<reference evidence="2 3" key="1">
    <citation type="submission" date="2024-09" db="EMBL/GenBank/DDBJ databases">
        <title>Description of Labrys sedimenti sp. nov., isolated from a diclofenac-degrading enrichment culture, and genome-based reclassification of Labrys portucalensis as a later heterotypic synonym of Labrys neptuniae.</title>
        <authorList>
            <person name="Tancsics A."/>
            <person name="Csepanyi A."/>
        </authorList>
    </citation>
    <scope>NUCLEOTIDE SEQUENCE [LARGE SCALE GENOMIC DNA]</scope>
    <source>
        <strain evidence="2 3">LMG 23412</strain>
    </source>
</reference>
<evidence type="ECO:0000313" key="2">
    <source>
        <dbReference type="EMBL" id="MFC2254049.1"/>
    </source>
</evidence>
<evidence type="ECO:0000313" key="3">
    <source>
        <dbReference type="Proteomes" id="UP001595190"/>
    </source>
</evidence>
<sequence length="145" mass="16594">MRTDELGTHLLFELGTQRRIQLLCHGHSERGGALAALVPLGLEGFDRLEALYRFLAALHRRRVPPDSRLTPQQRARARRMLQAWDGSRHGATQQDIARVVLRQAPLGRDDWQAASTRFVVMALLREARAMIAGGYRKLLRHRRRS</sequence>
<proteinExistence type="predicted"/>
<organism evidence="2 3">
    <name type="scientific">Labrys neptuniae</name>
    <dbReference type="NCBI Taxonomy" id="376174"/>
    <lineage>
        <taxon>Bacteria</taxon>
        <taxon>Pseudomonadati</taxon>
        <taxon>Pseudomonadota</taxon>
        <taxon>Alphaproteobacteria</taxon>
        <taxon>Hyphomicrobiales</taxon>
        <taxon>Xanthobacteraceae</taxon>
        <taxon>Labrys</taxon>
    </lineage>
</organism>
<dbReference type="Proteomes" id="UP001595190">
    <property type="component" value="Unassembled WGS sequence"/>
</dbReference>